<accession>A0AAE0Q426</accession>
<dbReference type="PANTHER" id="PTHR16294:SF7">
    <property type="entry name" value="DYSBINDIN DOMAIN-CONTAINING PROTEIN 2"/>
    <property type="match status" value="1"/>
</dbReference>
<evidence type="ECO:0000313" key="4">
    <source>
        <dbReference type="Proteomes" id="UP001274896"/>
    </source>
</evidence>
<organism evidence="3 4">
    <name type="scientific">Hemibagrus guttatus</name>
    <dbReference type="NCBI Taxonomy" id="175788"/>
    <lineage>
        <taxon>Eukaryota</taxon>
        <taxon>Metazoa</taxon>
        <taxon>Chordata</taxon>
        <taxon>Craniata</taxon>
        <taxon>Vertebrata</taxon>
        <taxon>Euteleostomi</taxon>
        <taxon>Actinopterygii</taxon>
        <taxon>Neopterygii</taxon>
        <taxon>Teleostei</taxon>
        <taxon>Ostariophysi</taxon>
        <taxon>Siluriformes</taxon>
        <taxon>Bagridae</taxon>
        <taxon>Hemibagrus</taxon>
    </lineage>
</organism>
<sequence>MICGCRMKIDLGEPKPIFSSDETGYSVDSCGMCEAPRRLQGQETETENALRLPDMDAAQQLRLRERQRFFEEAFQHDVDVYFSSAHLQIDYKRAPMSSISSMEVNVDMLEQMDLLDISDQEALDVFLASTEEDETCSCPLEDLGCSSDIDATLREEISMRVADTSELKSRISSTSSTATSDSQGEDGAETPVVQSDDEDVHDDEDDDDDEGLLRNGTPPANSAGEEPELSL</sequence>
<dbReference type="AlphaFoldDB" id="A0AAE0Q426"/>
<dbReference type="InterPro" id="IPR007531">
    <property type="entry name" value="Dysbindin"/>
</dbReference>
<dbReference type="Pfam" id="PF04440">
    <property type="entry name" value="Dysbindin"/>
    <property type="match status" value="1"/>
</dbReference>
<protein>
    <recommendedName>
        <fullName evidence="5">Dysbindin</fullName>
    </recommendedName>
</protein>
<dbReference type="EMBL" id="JAUCMX010000023">
    <property type="protein sequence ID" value="KAK3512990.1"/>
    <property type="molecule type" value="Genomic_DNA"/>
</dbReference>
<comment type="caution">
    <text evidence="3">The sequence shown here is derived from an EMBL/GenBank/DDBJ whole genome shotgun (WGS) entry which is preliminary data.</text>
</comment>
<dbReference type="PANTHER" id="PTHR16294">
    <property type="entry name" value="DYSTROBREVIN BINDING PROTEIN 1 DYSBINDIN"/>
    <property type="match status" value="1"/>
</dbReference>
<evidence type="ECO:0000313" key="3">
    <source>
        <dbReference type="EMBL" id="KAK3512990.1"/>
    </source>
</evidence>
<evidence type="ECO:0008006" key="5">
    <source>
        <dbReference type="Google" id="ProtNLM"/>
    </source>
</evidence>
<dbReference type="Proteomes" id="UP001274896">
    <property type="component" value="Unassembled WGS sequence"/>
</dbReference>
<evidence type="ECO:0000256" key="1">
    <source>
        <dbReference type="ARBA" id="ARBA00008686"/>
    </source>
</evidence>
<proteinExistence type="inferred from homology"/>
<name>A0AAE0Q426_9TELE</name>
<feature type="compositionally biased region" description="Acidic residues" evidence="2">
    <location>
        <begin position="195"/>
        <end position="210"/>
    </location>
</feature>
<dbReference type="GO" id="GO:0005737">
    <property type="term" value="C:cytoplasm"/>
    <property type="evidence" value="ECO:0007669"/>
    <property type="project" value="InterPro"/>
</dbReference>
<feature type="compositionally biased region" description="Low complexity" evidence="2">
    <location>
        <begin position="170"/>
        <end position="182"/>
    </location>
</feature>
<reference evidence="3" key="1">
    <citation type="submission" date="2023-06" db="EMBL/GenBank/DDBJ databases">
        <title>Male Hemibagrus guttatus genome.</title>
        <authorList>
            <person name="Bian C."/>
        </authorList>
    </citation>
    <scope>NUCLEOTIDE SEQUENCE</scope>
    <source>
        <strain evidence="3">Male_cb2023</strain>
        <tissue evidence="3">Muscle</tissue>
    </source>
</reference>
<keyword evidence="4" id="KW-1185">Reference proteome</keyword>
<evidence type="ECO:0000256" key="2">
    <source>
        <dbReference type="SAM" id="MobiDB-lite"/>
    </source>
</evidence>
<gene>
    <name evidence="3" type="ORF">QTP70_033994</name>
</gene>
<feature type="region of interest" description="Disordered" evidence="2">
    <location>
        <begin position="164"/>
        <end position="231"/>
    </location>
</feature>
<comment type="similarity">
    <text evidence="1">Belongs to the dysbindin family.</text>
</comment>